<dbReference type="AlphaFoldDB" id="A0AAE0CAX7"/>
<feature type="chain" id="PRO_5041946257" evidence="1">
    <location>
        <begin position="29"/>
        <end position="101"/>
    </location>
</feature>
<evidence type="ECO:0000256" key="1">
    <source>
        <dbReference type="SAM" id="SignalP"/>
    </source>
</evidence>
<evidence type="ECO:0000313" key="2">
    <source>
        <dbReference type="EMBL" id="KAK3250730.1"/>
    </source>
</evidence>
<proteinExistence type="predicted"/>
<dbReference type="EMBL" id="LGRX02026527">
    <property type="protein sequence ID" value="KAK3250730.1"/>
    <property type="molecule type" value="Genomic_DNA"/>
</dbReference>
<sequence length="101" mass="11329">MTLSSARSVTDKSSLMLIVTMLIVRTCADVEARKKAKRAGINAEDLEYEIEDMTPETVCLCLAANQDEYSFRLKVGKFVSPPLHLLQVRDVDPESGKILWQ</sequence>
<reference evidence="2 3" key="1">
    <citation type="journal article" date="2015" name="Genome Biol. Evol.">
        <title>Comparative Genomics of a Bacterivorous Green Alga Reveals Evolutionary Causalities and Consequences of Phago-Mixotrophic Mode of Nutrition.</title>
        <authorList>
            <person name="Burns J.A."/>
            <person name="Paasch A."/>
            <person name="Narechania A."/>
            <person name="Kim E."/>
        </authorList>
    </citation>
    <scope>NUCLEOTIDE SEQUENCE [LARGE SCALE GENOMIC DNA]</scope>
    <source>
        <strain evidence="2 3">PLY_AMNH</strain>
    </source>
</reference>
<accession>A0AAE0CAX7</accession>
<evidence type="ECO:0000313" key="3">
    <source>
        <dbReference type="Proteomes" id="UP001190700"/>
    </source>
</evidence>
<keyword evidence="1" id="KW-0732">Signal</keyword>
<feature type="signal peptide" evidence="1">
    <location>
        <begin position="1"/>
        <end position="28"/>
    </location>
</feature>
<comment type="caution">
    <text evidence="2">The sequence shown here is derived from an EMBL/GenBank/DDBJ whole genome shotgun (WGS) entry which is preliminary data.</text>
</comment>
<gene>
    <name evidence="2" type="ORF">CYMTET_39903</name>
</gene>
<organism evidence="2 3">
    <name type="scientific">Cymbomonas tetramitiformis</name>
    <dbReference type="NCBI Taxonomy" id="36881"/>
    <lineage>
        <taxon>Eukaryota</taxon>
        <taxon>Viridiplantae</taxon>
        <taxon>Chlorophyta</taxon>
        <taxon>Pyramimonadophyceae</taxon>
        <taxon>Pyramimonadales</taxon>
        <taxon>Pyramimonadaceae</taxon>
        <taxon>Cymbomonas</taxon>
    </lineage>
</organism>
<dbReference type="Proteomes" id="UP001190700">
    <property type="component" value="Unassembled WGS sequence"/>
</dbReference>
<protein>
    <submittedName>
        <fullName evidence="2">Uncharacterized protein</fullName>
    </submittedName>
</protein>
<name>A0AAE0CAX7_9CHLO</name>
<keyword evidence="3" id="KW-1185">Reference proteome</keyword>